<evidence type="ECO:0000313" key="4">
    <source>
        <dbReference type="Proteomes" id="UP001321473"/>
    </source>
</evidence>
<feature type="chain" id="PRO_5042986411" description="Secreted protein" evidence="2">
    <location>
        <begin position="31"/>
        <end position="105"/>
    </location>
</feature>
<evidence type="ECO:0000256" key="1">
    <source>
        <dbReference type="SAM" id="MobiDB-lite"/>
    </source>
</evidence>
<sequence>MASSTRRPCTLFLAVFLAGVAALLVDQSRAELFTAITHLRSLQHTEAQVAANVAHYLHAEQERLDFCREMLGYMQALLGRTEGEGEYEVEEEYDDDDYDDYDFYS</sequence>
<organism evidence="3 4">
    <name type="scientific">Amblyomma americanum</name>
    <name type="common">Lone star tick</name>
    <dbReference type="NCBI Taxonomy" id="6943"/>
    <lineage>
        <taxon>Eukaryota</taxon>
        <taxon>Metazoa</taxon>
        <taxon>Ecdysozoa</taxon>
        <taxon>Arthropoda</taxon>
        <taxon>Chelicerata</taxon>
        <taxon>Arachnida</taxon>
        <taxon>Acari</taxon>
        <taxon>Parasitiformes</taxon>
        <taxon>Ixodida</taxon>
        <taxon>Ixodoidea</taxon>
        <taxon>Ixodidae</taxon>
        <taxon>Amblyomminae</taxon>
        <taxon>Amblyomma</taxon>
    </lineage>
</organism>
<proteinExistence type="predicted"/>
<name>A0AAQ4DST0_AMBAM</name>
<dbReference type="AlphaFoldDB" id="A0AAQ4DST0"/>
<reference evidence="3 4" key="1">
    <citation type="journal article" date="2023" name="Arcadia Sci">
        <title>De novo assembly of a long-read Amblyomma americanum tick genome.</title>
        <authorList>
            <person name="Chou S."/>
            <person name="Poskanzer K.E."/>
            <person name="Rollins M."/>
            <person name="Thuy-Boun P.S."/>
        </authorList>
    </citation>
    <scope>NUCLEOTIDE SEQUENCE [LARGE SCALE GENOMIC DNA]</scope>
    <source>
        <strain evidence="3">F_SG_1</strain>
        <tissue evidence="3">Salivary glands</tissue>
    </source>
</reference>
<evidence type="ECO:0008006" key="5">
    <source>
        <dbReference type="Google" id="ProtNLM"/>
    </source>
</evidence>
<comment type="caution">
    <text evidence="3">The sequence shown here is derived from an EMBL/GenBank/DDBJ whole genome shotgun (WGS) entry which is preliminary data.</text>
</comment>
<keyword evidence="2" id="KW-0732">Signal</keyword>
<feature type="signal peptide" evidence="2">
    <location>
        <begin position="1"/>
        <end position="30"/>
    </location>
</feature>
<keyword evidence="4" id="KW-1185">Reference proteome</keyword>
<feature type="region of interest" description="Disordered" evidence="1">
    <location>
        <begin position="83"/>
        <end position="105"/>
    </location>
</feature>
<accession>A0AAQ4DST0</accession>
<feature type="compositionally biased region" description="Acidic residues" evidence="1">
    <location>
        <begin position="84"/>
        <end position="105"/>
    </location>
</feature>
<gene>
    <name evidence="3" type="ORF">V5799_031869</name>
</gene>
<evidence type="ECO:0000256" key="2">
    <source>
        <dbReference type="SAM" id="SignalP"/>
    </source>
</evidence>
<dbReference type="EMBL" id="JARKHS020027254">
    <property type="protein sequence ID" value="KAK8765520.1"/>
    <property type="molecule type" value="Genomic_DNA"/>
</dbReference>
<protein>
    <recommendedName>
        <fullName evidence="5">Secreted protein</fullName>
    </recommendedName>
</protein>
<evidence type="ECO:0000313" key="3">
    <source>
        <dbReference type="EMBL" id="KAK8765520.1"/>
    </source>
</evidence>
<dbReference type="Proteomes" id="UP001321473">
    <property type="component" value="Unassembled WGS sequence"/>
</dbReference>